<gene>
    <name evidence="11" type="ORF">C8D89_10550</name>
</gene>
<evidence type="ECO:0000256" key="7">
    <source>
        <dbReference type="SAM" id="MobiDB-lite"/>
    </source>
</evidence>
<dbReference type="PANTHER" id="PTHR48083:SF28">
    <property type="entry name" value="ACYL-COA DEHYDROGENASE FAMILY PROTEIN (AFU_ORTHOLOGUE AFUA_6G10880)-RELATED"/>
    <property type="match status" value="1"/>
</dbReference>
<dbReference type="GO" id="GO:0003995">
    <property type="term" value="F:acyl-CoA dehydrogenase activity"/>
    <property type="evidence" value="ECO:0007669"/>
    <property type="project" value="TreeGrafter"/>
</dbReference>
<feature type="domain" description="Acyl-CoA dehydrogenase/oxidase N-terminal" evidence="10">
    <location>
        <begin position="39"/>
        <end position="150"/>
    </location>
</feature>
<dbReference type="InterPro" id="IPR013786">
    <property type="entry name" value="AcylCoA_DH/ox_N"/>
</dbReference>
<dbReference type="PANTHER" id="PTHR48083">
    <property type="entry name" value="MEDIUM-CHAIN SPECIFIC ACYL-COA DEHYDROGENASE, MITOCHONDRIAL-RELATED"/>
    <property type="match status" value="1"/>
</dbReference>
<evidence type="ECO:0000256" key="1">
    <source>
        <dbReference type="ARBA" id="ARBA00001974"/>
    </source>
</evidence>
<organism evidence="11 12">
    <name type="scientific">Actinomycetospora cinnamomea</name>
    <dbReference type="NCBI Taxonomy" id="663609"/>
    <lineage>
        <taxon>Bacteria</taxon>
        <taxon>Bacillati</taxon>
        <taxon>Actinomycetota</taxon>
        <taxon>Actinomycetes</taxon>
        <taxon>Pseudonocardiales</taxon>
        <taxon>Pseudonocardiaceae</taxon>
        <taxon>Actinomycetospora</taxon>
    </lineage>
</organism>
<evidence type="ECO:0000259" key="9">
    <source>
        <dbReference type="Pfam" id="PF02770"/>
    </source>
</evidence>
<keyword evidence="5 6" id="KW-0560">Oxidoreductase</keyword>
<evidence type="ECO:0000259" key="10">
    <source>
        <dbReference type="Pfam" id="PF02771"/>
    </source>
</evidence>
<dbReference type="Gene3D" id="1.10.540.10">
    <property type="entry name" value="Acyl-CoA dehydrogenase/oxidase, N-terminal domain"/>
    <property type="match status" value="1"/>
</dbReference>
<dbReference type="SUPFAM" id="SSF56645">
    <property type="entry name" value="Acyl-CoA dehydrogenase NM domain-like"/>
    <property type="match status" value="1"/>
</dbReference>
<dbReference type="InterPro" id="IPR036250">
    <property type="entry name" value="AcylCo_DH-like_C"/>
</dbReference>
<evidence type="ECO:0000313" key="11">
    <source>
        <dbReference type="EMBL" id="PVZ09977.1"/>
    </source>
</evidence>
<dbReference type="GO" id="GO:0033539">
    <property type="term" value="P:fatty acid beta-oxidation using acyl-CoA dehydrogenase"/>
    <property type="evidence" value="ECO:0007669"/>
    <property type="project" value="TreeGrafter"/>
</dbReference>
<dbReference type="FunFam" id="1.20.140.10:FF:000001">
    <property type="entry name" value="Acyl-CoA dehydrogenase"/>
    <property type="match status" value="1"/>
</dbReference>
<name>A0A2U1FCR0_9PSEU</name>
<dbReference type="InterPro" id="IPR009075">
    <property type="entry name" value="AcylCo_DH/oxidase_C"/>
</dbReference>
<proteinExistence type="inferred from homology"/>
<sequence>MTARPGDAVHERSEGRPGCVGRSEGDPRSPGSAHDAWATPERRALRALVAEFTEREVVPHLARWEDEGALPRSLHERAGDLGLLELGFPAAAGGAGDHVDSLLVAEQLILSGGTSGVCAGLFTHGIGVPHIAAAGDREQIDRFVRPALAGRAIASLGITEPDTGSDVAAITTRARREGDEYVVDGAKTYITSGTRADFVTTAVRTGGPGHRGVSLLVVETDRPGVSRTRLRKMGWHCSDTAELRFDGVRVPTSNLVGAEGTGFRQIMVNFAAERLSLAVQAYATAQRCVDLTVDWVRRRRTFGEPLARRQVVRHQVAEMAREATVARTYVRDVLARWQAGSSDTDVVTELAMAKNTAVAACDAVVDRAVQLHGGMGYMHGVEVERHYRDARILGIGGGTTEIMNEVVAGRLGLDG</sequence>
<dbReference type="Pfam" id="PF02771">
    <property type="entry name" value="Acyl-CoA_dh_N"/>
    <property type="match status" value="1"/>
</dbReference>
<evidence type="ECO:0000256" key="4">
    <source>
        <dbReference type="ARBA" id="ARBA00022827"/>
    </source>
</evidence>
<dbReference type="FunFam" id="2.40.110.10:FF:000002">
    <property type="entry name" value="Acyl-CoA dehydrogenase fadE12"/>
    <property type="match status" value="1"/>
</dbReference>
<comment type="similarity">
    <text evidence="2 6">Belongs to the acyl-CoA dehydrogenase family.</text>
</comment>
<accession>A0A2U1FCR0</accession>
<dbReference type="InterPro" id="IPR046373">
    <property type="entry name" value="Acyl-CoA_Oxase/DH_mid-dom_sf"/>
</dbReference>
<evidence type="ECO:0000259" key="8">
    <source>
        <dbReference type="Pfam" id="PF00441"/>
    </source>
</evidence>
<feature type="domain" description="Acyl-CoA dehydrogenase/oxidase C-terminal" evidence="8">
    <location>
        <begin position="260"/>
        <end position="411"/>
    </location>
</feature>
<dbReference type="EMBL" id="QEKW01000005">
    <property type="protein sequence ID" value="PVZ09977.1"/>
    <property type="molecule type" value="Genomic_DNA"/>
</dbReference>
<dbReference type="Proteomes" id="UP000245639">
    <property type="component" value="Unassembled WGS sequence"/>
</dbReference>
<dbReference type="AlphaFoldDB" id="A0A2U1FCR0"/>
<keyword evidence="3 6" id="KW-0285">Flavoprotein</keyword>
<dbReference type="GO" id="GO:0005737">
    <property type="term" value="C:cytoplasm"/>
    <property type="evidence" value="ECO:0007669"/>
    <property type="project" value="TreeGrafter"/>
</dbReference>
<feature type="domain" description="Acyl-CoA oxidase/dehydrogenase middle" evidence="9">
    <location>
        <begin position="156"/>
        <end position="248"/>
    </location>
</feature>
<dbReference type="GO" id="GO:0050660">
    <property type="term" value="F:flavin adenine dinucleotide binding"/>
    <property type="evidence" value="ECO:0007669"/>
    <property type="project" value="InterPro"/>
</dbReference>
<dbReference type="SUPFAM" id="SSF47203">
    <property type="entry name" value="Acyl-CoA dehydrogenase C-terminal domain-like"/>
    <property type="match status" value="1"/>
</dbReference>
<dbReference type="Pfam" id="PF00441">
    <property type="entry name" value="Acyl-CoA_dh_1"/>
    <property type="match status" value="1"/>
</dbReference>
<protein>
    <submittedName>
        <fullName evidence="11">Acyl-CoA dehydrogenase</fullName>
    </submittedName>
</protein>
<keyword evidence="12" id="KW-1185">Reference proteome</keyword>
<evidence type="ECO:0000256" key="6">
    <source>
        <dbReference type="RuleBase" id="RU362125"/>
    </source>
</evidence>
<dbReference type="Gene3D" id="2.40.110.10">
    <property type="entry name" value="Butyryl-CoA Dehydrogenase, subunit A, domain 2"/>
    <property type="match status" value="1"/>
</dbReference>
<evidence type="ECO:0000256" key="2">
    <source>
        <dbReference type="ARBA" id="ARBA00009347"/>
    </source>
</evidence>
<evidence type="ECO:0000256" key="5">
    <source>
        <dbReference type="ARBA" id="ARBA00023002"/>
    </source>
</evidence>
<feature type="region of interest" description="Disordered" evidence="7">
    <location>
        <begin position="1"/>
        <end position="38"/>
    </location>
</feature>
<evidence type="ECO:0000256" key="3">
    <source>
        <dbReference type="ARBA" id="ARBA00022630"/>
    </source>
</evidence>
<comment type="caution">
    <text evidence="11">The sequence shown here is derived from an EMBL/GenBank/DDBJ whole genome shotgun (WGS) entry which is preliminary data.</text>
</comment>
<keyword evidence="4 6" id="KW-0274">FAD</keyword>
<dbReference type="InterPro" id="IPR009100">
    <property type="entry name" value="AcylCoA_DH/oxidase_NM_dom_sf"/>
</dbReference>
<evidence type="ECO:0000313" key="12">
    <source>
        <dbReference type="Proteomes" id="UP000245639"/>
    </source>
</evidence>
<reference evidence="11 12" key="1">
    <citation type="submission" date="2018-04" db="EMBL/GenBank/DDBJ databases">
        <title>Genomic Encyclopedia of Type Strains, Phase IV (KMG-IV): sequencing the most valuable type-strain genomes for metagenomic binning, comparative biology and taxonomic classification.</title>
        <authorList>
            <person name="Goeker M."/>
        </authorList>
    </citation>
    <scope>NUCLEOTIDE SEQUENCE [LARGE SCALE GENOMIC DNA]</scope>
    <source>
        <strain evidence="11 12">DSM 45771</strain>
    </source>
</reference>
<dbReference type="Pfam" id="PF02770">
    <property type="entry name" value="Acyl-CoA_dh_M"/>
    <property type="match status" value="1"/>
</dbReference>
<dbReference type="InterPro" id="IPR006091">
    <property type="entry name" value="Acyl-CoA_Oxase/DH_mid-dom"/>
</dbReference>
<dbReference type="InterPro" id="IPR037069">
    <property type="entry name" value="AcylCoA_DH/ox_N_sf"/>
</dbReference>
<dbReference type="InterPro" id="IPR050741">
    <property type="entry name" value="Acyl-CoA_dehydrogenase"/>
</dbReference>
<comment type="cofactor">
    <cofactor evidence="1 6">
        <name>FAD</name>
        <dbReference type="ChEBI" id="CHEBI:57692"/>
    </cofactor>
</comment>
<dbReference type="Gene3D" id="1.20.140.10">
    <property type="entry name" value="Butyryl-CoA Dehydrogenase, subunit A, domain 3"/>
    <property type="match status" value="1"/>
</dbReference>